<dbReference type="InterPro" id="IPR046342">
    <property type="entry name" value="CBS_dom_sf"/>
</dbReference>
<proteinExistence type="predicted"/>
<dbReference type="InterPro" id="IPR000644">
    <property type="entry name" value="CBS_dom"/>
</dbReference>
<evidence type="ECO:0000256" key="3">
    <source>
        <dbReference type="SAM" id="Phobius"/>
    </source>
</evidence>
<feature type="signal peptide" evidence="4">
    <location>
        <begin position="1"/>
        <end position="16"/>
    </location>
</feature>
<dbReference type="Pfam" id="PF00571">
    <property type="entry name" value="CBS"/>
    <property type="match status" value="1"/>
</dbReference>
<dbReference type="PANTHER" id="PTHR48108">
    <property type="entry name" value="CBS DOMAIN-CONTAINING PROTEIN CBSX2, CHLOROPLASTIC"/>
    <property type="match status" value="1"/>
</dbReference>
<dbReference type="SUPFAM" id="SSF54631">
    <property type="entry name" value="CBS-domain pair"/>
    <property type="match status" value="1"/>
</dbReference>
<sequence>MALGSLLLADARVVLPCSLASAPSLSSSPNPPRPVVAVAPCLGPSGAVASPFPVRARSLPVKPGHLAAVGRGSALLTHHSAPSNNGVYTVGDFMTKRKDLVTVKPTTTIDEALQMLVEKRITGFPVIDDDWKLVRTSVYFSFLITPCLFCLYAGIIH</sequence>
<keyword evidence="3" id="KW-0812">Transmembrane</keyword>
<gene>
    <name evidence="6" type="primary">CBSX1_2</name>
    <name evidence="6" type="ORF">g.46222</name>
</gene>
<feature type="domain" description="CBS" evidence="5">
    <location>
        <begin position="94"/>
        <end position="134"/>
    </location>
</feature>
<feature type="transmembrane region" description="Helical" evidence="3">
    <location>
        <begin position="138"/>
        <end position="156"/>
    </location>
</feature>
<name>A0A1D1XWL9_9ARAE</name>
<dbReference type="Gene3D" id="3.10.580.10">
    <property type="entry name" value="CBS-domain"/>
    <property type="match status" value="1"/>
</dbReference>
<dbReference type="InterPro" id="IPR051462">
    <property type="entry name" value="CBS_domain-containing"/>
</dbReference>
<keyword evidence="1" id="KW-0677">Repeat</keyword>
<evidence type="ECO:0000256" key="4">
    <source>
        <dbReference type="SAM" id="SignalP"/>
    </source>
</evidence>
<keyword evidence="3" id="KW-1133">Transmembrane helix</keyword>
<evidence type="ECO:0000256" key="1">
    <source>
        <dbReference type="ARBA" id="ARBA00022737"/>
    </source>
</evidence>
<keyword evidence="2" id="KW-0129">CBS domain</keyword>
<evidence type="ECO:0000313" key="6">
    <source>
        <dbReference type="EMBL" id="JAT46774.1"/>
    </source>
</evidence>
<dbReference type="PROSITE" id="PS51371">
    <property type="entry name" value="CBS"/>
    <property type="match status" value="1"/>
</dbReference>
<evidence type="ECO:0000256" key="2">
    <source>
        <dbReference type="PROSITE-ProRule" id="PRU00703"/>
    </source>
</evidence>
<reference evidence="6" key="1">
    <citation type="submission" date="2015-07" db="EMBL/GenBank/DDBJ databases">
        <title>Transcriptome Assembly of Anthurium amnicola.</title>
        <authorList>
            <person name="Suzuki J."/>
        </authorList>
    </citation>
    <scope>NUCLEOTIDE SEQUENCE</scope>
</reference>
<dbReference type="EMBL" id="GDJX01021162">
    <property type="protein sequence ID" value="JAT46774.1"/>
    <property type="molecule type" value="Transcribed_RNA"/>
</dbReference>
<accession>A0A1D1XWL9</accession>
<protein>
    <submittedName>
        <fullName evidence="6">CBS domain-containing protein CBSX1, chloroplastic</fullName>
    </submittedName>
</protein>
<keyword evidence="3" id="KW-0472">Membrane</keyword>
<feature type="chain" id="PRO_5008899786" evidence="4">
    <location>
        <begin position="17"/>
        <end position="157"/>
    </location>
</feature>
<keyword evidence="4" id="KW-0732">Signal</keyword>
<dbReference type="PANTHER" id="PTHR48108:SF6">
    <property type="entry name" value="CBS DOMAIN-CONTAINING PROTEIN CBSX1, CHLOROPLASTIC"/>
    <property type="match status" value="1"/>
</dbReference>
<organism evidence="6">
    <name type="scientific">Anthurium amnicola</name>
    <dbReference type="NCBI Taxonomy" id="1678845"/>
    <lineage>
        <taxon>Eukaryota</taxon>
        <taxon>Viridiplantae</taxon>
        <taxon>Streptophyta</taxon>
        <taxon>Embryophyta</taxon>
        <taxon>Tracheophyta</taxon>
        <taxon>Spermatophyta</taxon>
        <taxon>Magnoliopsida</taxon>
        <taxon>Liliopsida</taxon>
        <taxon>Araceae</taxon>
        <taxon>Pothoideae</taxon>
        <taxon>Potheae</taxon>
        <taxon>Anthurium</taxon>
    </lineage>
</organism>
<dbReference type="AlphaFoldDB" id="A0A1D1XWL9"/>
<evidence type="ECO:0000259" key="5">
    <source>
        <dbReference type="PROSITE" id="PS51371"/>
    </source>
</evidence>